<sequence>MAATKGHSPERRCILTFNRAPASGLVRLAVAPDGSLVPDVAAKLPGRGLWVSADGPLIAEAMKKGTLARAASRSLKTGVRNDQVPADLVDRIDALLVRRCLDRLGLVQKAGDLLAGTDKIRAALGEAGRGGREPAMMLAATDAGDDGRRKLKALADGVTGRDVGVVDLFDREALSRALGRDNVVHVLLFESGGTTELMADLGRLNGMRGVKPQSCEAQGNEG</sequence>
<organism evidence="2 3">
    <name type="scientific">Gimibacter soli</name>
    <dbReference type="NCBI Taxonomy" id="3024400"/>
    <lineage>
        <taxon>Bacteria</taxon>
        <taxon>Pseudomonadati</taxon>
        <taxon>Pseudomonadota</taxon>
        <taxon>Alphaproteobacteria</taxon>
        <taxon>Kordiimonadales</taxon>
        <taxon>Temperatibacteraceae</taxon>
        <taxon>Gimibacter</taxon>
    </lineage>
</organism>
<gene>
    <name evidence="2" type="ORF">PH603_00490</name>
</gene>
<dbReference type="Gene3D" id="3.30.1230.10">
    <property type="entry name" value="YlxR-like"/>
    <property type="match status" value="1"/>
</dbReference>
<dbReference type="KEGG" id="gso:PH603_00490"/>
<evidence type="ECO:0000313" key="3">
    <source>
        <dbReference type="Proteomes" id="UP001217500"/>
    </source>
</evidence>
<dbReference type="Proteomes" id="UP001217500">
    <property type="component" value="Chromosome"/>
</dbReference>
<dbReference type="InterPro" id="IPR035931">
    <property type="entry name" value="YlxR-like_sf"/>
</dbReference>
<dbReference type="AlphaFoldDB" id="A0AAE9XSI7"/>
<dbReference type="Pfam" id="PF04296">
    <property type="entry name" value="YlxR"/>
    <property type="match status" value="1"/>
</dbReference>
<dbReference type="InterPro" id="IPR007393">
    <property type="entry name" value="YlxR_dom"/>
</dbReference>
<dbReference type="EMBL" id="CP116805">
    <property type="protein sequence ID" value="WCL54235.1"/>
    <property type="molecule type" value="Genomic_DNA"/>
</dbReference>
<reference evidence="2" key="1">
    <citation type="submission" date="2023-01" db="EMBL/GenBank/DDBJ databases">
        <title>The genome sequence of Kordiimonadaceae bacterium 6D33.</title>
        <authorList>
            <person name="Liu Y."/>
        </authorList>
    </citation>
    <scope>NUCLEOTIDE SEQUENCE</scope>
    <source>
        <strain evidence="2">6D33</strain>
    </source>
</reference>
<dbReference type="Gene3D" id="3.30.1330.30">
    <property type="match status" value="1"/>
</dbReference>
<accession>A0AAE9XSI7</accession>
<proteinExistence type="predicted"/>
<dbReference type="PANTHER" id="PTHR34215:SF1">
    <property type="entry name" value="YLXR DOMAIN-CONTAINING PROTEIN"/>
    <property type="match status" value="1"/>
</dbReference>
<evidence type="ECO:0000313" key="2">
    <source>
        <dbReference type="EMBL" id="WCL54235.1"/>
    </source>
</evidence>
<dbReference type="InterPro" id="IPR029064">
    <property type="entry name" value="Ribosomal_eL30-like_sf"/>
</dbReference>
<protein>
    <submittedName>
        <fullName evidence="2">DUF448 domain-containing protein</fullName>
    </submittedName>
</protein>
<dbReference type="RefSeq" id="WP_289503954.1">
    <property type="nucleotide sequence ID" value="NZ_CP116805.1"/>
</dbReference>
<keyword evidence="3" id="KW-1185">Reference proteome</keyword>
<dbReference type="InterPro" id="IPR037465">
    <property type="entry name" value="YlxR"/>
</dbReference>
<feature type="domain" description="YlxR" evidence="1">
    <location>
        <begin position="11"/>
        <end position="79"/>
    </location>
</feature>
<dbReference type="SUPFAM" id="SSF64376">
    <property type="entry name" value="YlxR-like"/>
    <property type="match status" value="1"/>
</dbReference>
<dbReference type="PANTHER" id="PTHR34215">
    <property type="entry name" value="BLL0784 PROTEIN"/>
    <property type="match status" value="1"/>
</dbReference>
<evidence type="ECO:0000259" key="1">
    <source>
        <dbReference type="Pfam" id="PF04296"/>
    </source>
</evidence>
<name>A0AAE9XSI7_9PROT</name>
<dbReference type="SUPFAM" id="SSF55315">
    <property type="entry name" value="L30e-like"/>
    <property type="match status" value="1"/>
</dbReference>